<gene>
    <name evidence="3" type="ORF">PoB_001464600</name>
</gene>
<sequence length="424" mass="47363">MGYYHKVHSWCILVLLFSSWPWTTATNGEEVIVLEYFENMHVSDLNSAQETCRMRKGELAGGELEMDDWDSYLMFSDLEVSPTKHQCGEVLWVHYGGGQEGVLAGGELEMDDWDSYLMFSDLELDKTTGEWKYSNGELVDMTSSRALILREYNSGTGPTQPTYDCALWNPWEPFFIPALCSDDNAFICRLPATVLGLTKKECLKECTKFANLTLGEYPCWAAEYRSNESSSGRIIATLSSEVMKQLPSNDSSLFAVISLKSAPLCDLRRAETVEIATYHANNAHSKKNHIYHVIFGNAPHLEVASFPEDTCSILCKCNTSLEIIVPQTPEEMQRYVERAAAQAKRELYVPTSNLSSTTRKKNSATDERSSSTGMGVLGIVMFVLVFGSLIGLDIINVVVAVKKYFADWKSPQAKTAFVGIEETP</sequence>
<comment type="caution">
    <text evidence="3">The sequence shown here is derived from an EMBL/GenBank/DDBJ whole genome shotgun (WGS) entry which is preliminary data.</text>
</comment>
<feature type="signal peptide" evidence="2">
    <location>
        <begin position="1"/>
        <end position="25"/>
    </location>
</feature>
<proteinExistence type="predicted"/>
<evidence type="ECO:0000313" key="3">
    <source>
        <dbReference type="EMBL" id="GFN88140.1"/>
    </source>
</evidence>
<accession>A0AAV3YXA7</accession>
<keyword evidence="2" id="KW-0732">Signal</keyword>
<name>A0AAV3YXA7_9GAST</name>
<feature type="chain" id="PRO_5043360331" evidence="2">
    <location>
        <begin position="26"/>
        <end position="424"/>
    </location>
</feature>
<dbReference type="Proteomes" id="UP000735302">
    <property type="component" value="Unassembled WGS sequence"/>
</dbReference>
<organism evidence="3 4">
    <name type="scientific">Plakobranchus ocellatus</name>
    <dbReference type="NCBI Taxonomy" id="259542"/>
    <lineage>
        <taxon>Eukaryota</taxon>
        <taxon>Metazoa</taxon>
        <taxon>Spiralia</taxon>
        <taxon>Lophotrochozoa</taxon>
        <taxon>Mollusca</taxon>
        <taxon>Gastropoda</taxon>
        <taxon>Heterobranchia</taxon>
        <taxon>Euthyneura</taxon>
        <taxon>Panpulmonata</taxon>
        <taxon>Sacoglossa</taxon>
        <taxon>Placobranchoidea</taxon>
        <taxon>Plakobranchidae</taxon>
        <taxon>Plakobranchus</taxon>
    </lineage>
</organism>
<keyword evidence="1" id="KW-0472">Membrane</keyword>
<reference evidence="3 4" key="1">
    <citation type="journal article" date="2021" name="Elife">
        <title>Chloroplast acquisition without the gene transfer in kleptoplastic sea slugs, Plakobranchus ocellatus.</title>
        <authorList>
            <person name="Maeda T."/>
            <person name="Takahashi S."/>
            <person name="Yoshida T."/>
            <person name="Shimamura S."/>
            <person name="Takaki Y."/>
            <person name="Nagai Y."/>
            <person name="Toyoda A."/>
            <person name="Suzuki Y."/>
            <person name="Arimoto A."/>
            <person name="Ishii H."/>
            <person name="Satoh N."/>
            <person name="Nishiyama T."/>
            <person name="Hasebe M."/>
            <person name="Maruyama T."/>
            <person name="Minagawa J."/>
            <person name="Obokata J."/>
            <person name="Shigenobu S."/>
        </authorList>
    </citation>
    <scope>NUCLEOTIDE SEQUENCE [LARGE SCALE GENOMIC DNA]</scope>
</reference>
<keyword evidence="1" id="KW-0812">Transmembrane</keyword>
<dbReference type="EMBL" id="BLXT01001839">
    <property type="protein sequence ID" value="GFN88140.1"/>
    <property type="molecule type" value="Genomic_DNA"/>
</dbReference>
<keyword evidence="4" id="KW-1185">Reference proteome</keyword>
<evidence type="ECO:0000313" key="4">
    <source>
        <dbReference type="Proteomes" id="UP000735302"/>
    </source>
</evidence>
<evidence type="ECO:0000256" key="2">
    <source>
        <dbReference type="SAM" id="SignalP"/>
    </source>
</evidence>
<dbReference type="AlphaFoldDB" id="A0AAV3YXA7"/>
<keyword evidence="1" id="KW-1133">Transmembrane helix</keyword>
<evidence type="ECO:0000256" key="1">
    <source>
        <dbReference type="SAM" id="Phobius"/>
    </source>
</evidence>
<protein>
    <submittedName>
        <fullName evidence="3">Apoptotic chromatin condensation inducer in the nucleus</fullName>
    </submittedName>
</protein>
<feature type="transmembrane region" description="Helical" evidence="1">
    <location>
        <begin position="376"/>
        <end position="401"/>
    </location>
</feature>